<evidence type="ECO:0000313" key="2">
    <source>
        <dbReference type="EMBL" id="SOY29277.1"/>
    </source>
</evidence>
<organism evidence="2 3">
    <name type="scientific">Acetatifactor muris</name>
    <dbReference type="NCBI Taxonomy" id="879566"/>
    <lineage>
        <taxon>Bacteria</taxon>
        <taxon>Bacillati</taxon>
        <taxon>Bacillota</taxon>
        <taxon>Clostridia</taxon>
        <taxon>Lachnospirales</taxon>
        <taxon>Lachnospiraceae</taxon>
        <taxon>Acetatifactor</taxon>
    </lineage>
</organism>
<dbReference type="EMBL" id="OFSM01000009">
    <property type="protein sequence ID" value="SOY29277.1"/>
    <property type="molecule type" value="Genomic_DNA"/>
</dbReference>
<keyword evidence="3" id="KW-1185">Reference proteome</keyword>
<gene>
    <name evidence="2" type="ORF">AMURIS_01992</name>
</gene>
<feature type="region of interest" description="Disordered" evidence="1">
    <location>
        <begin position="430"/>
        <end position="449"/>
    </location>
</feature>
<reference evidence="2 3" key="1">
    <citation type="submission" date="2018-01" db="EMBL/GenBank/DDBJ databases">
        <authorList>
            <person name="Gaut B.S."/>
            <person name="Morton B.R."/>
            <person name="Clegg M.T."/>
            <person name="Duvall M.R."/>
        </authorList>
    </citation>
    <scope>NUCLEOTIDE SEQUENCE [LARGE SCALE GENOMIC DNA]</scope>
    <source>
        <strain evidence="2">GP69</strain>
    </source>
</reference>
<feature type="region of interest" description="Disordered" evidence="1">
    <location>
        <begin position="130"/>
        <end position="154"/>
    </location>
</feature>
<proteinExistence type="predicted"/>
<name>A0A2K4ZFM6_9FIRM</name>
<dbReference type="AlphaFoldDB" id="A0A2K4ZFM6"/>
<evidence type="ECO:0000256" key="1">
    <source>
        <dbReference type="SAM" id="MobiDB-lite"/>
    </source>
</evidence>
<evidence type="ECO:0008006" key="4">
    <source>
        <dbReference type="Google" id="ProtNLM"/>
    </source>
</evidence>
<accession>A0A2K4ZFM6</accession>
<dbReference type="Proteomes" id="UP000236311">
    <property type="component" value="Unassembled WGS sequence"/>
</dbReference>
<dbReference type="RefSeq" id="WP_242982392.1">
    <property type="nucleotide sequence ID" value="NZ_OFSM01000009.1"/>
</dbReference>
<sequence>MLPCNPGGHSAYQDTFVSDFLKAYPNPFVLPKSTWDYIVQFWYLDLSQTDSIMRDCYSVFGPEPRLPSCMLRSYLLALKLKVSSVTVWCRMLKETPLYAILSGFSFGDTPGVGTFYDFFSRIWQHDSNNLSPKDRFPKMKKTPKGKKKGHKTPCDSFSTASKLLPLLERWHLKPENPFFLIFRLYQQQFLDHSIHRGLVNPRHLALAGDGTPVRTAAQQRKKRICHCKDKGCSSCNCKRHYSQPDCNWGWDSHRECYFFGYHLYIYVASDSFSDLPVFPLLERASRHDMLSFLHSFFTMKAYLPQFQIEKLLLDSAHDAYPVYDYCRREHITPFIDLNPGHTGHFTYKDDFTIDDDGVPVCKLGLRMHKDGYEAAKHRAKYRCPKSNRKRGCFCEHPCSPAKYGRTVHIFTDDNPRLFNIPPRDSKAWETEYDRRTSVERSNKREKEDYKLEDGRHRSTKMWYCRLYGIMMLQHLDAWEMPSVKAFQKSFLGLAA</sequence>
<evidence type="ECO:0000313" key="3">
    <source>
        <dbReference type="Proteomes" id="UP000236311"/>
    </source>
</evidence>
<protein>
    <recommendedName>
        <fullName evidence="4">Transposase DDE domain protein</fullName>
    </recommendedName>
</protein>
<feature type="compositionally biased region" description="Basic residues" evidence="1">
    <location>
        <begin position="138"/>
        <end position="151"/>
    </location>
</feature>